<dbReference type="FunFam" id="2.30.42.10:FF:000107">
    <property type="entry name" value="26S proteasome non-ATPase regulatory subunit 9"/>
    <property type="match status" value="1"/>
</dbReference>
<evidence type="ECO:0000313" key="6">
    <source>
        <dbReference type="EMBL" id="KAG9247513.1"/>
    </source>
</evidence>
<dbReference type="OrthoDB" id="72325at2759"/>
<keyword evidence="6" id="KW-0647">Proteasome</keyword>
<dbReference type="InterPro" id="IPR040815">
    <property type="entry name" value="Nas2_N"/>
</dbReference>
<dbReference type="GO" id="GO:0000502">
    <property type="term" value="C:proteasome complex"/>
    <property type="evidence" value="ECO:0007669"/>
    <property type="project" value="UniProtKB-KW"/>
</dbReference>
<name>A0A9P8CHQ6_9HELO</name>
<dbReference type="EMBL" id="MU253770">
    <property type="protein sequence ID" value="KAG9247513.1"/>
    <property type="molecule type" value="Genomic_DNA"/>
</dbReference>
<dbReference type="GO" id="GO:0005634">
    <property type="term" value="C:nucleus"/>
    <property type="evidence" value="ECO:0007669"/>
    <property type="project" value="TreeGrafter"/>
</dbReference>
<dbReference type="InterPro" id="IPR035269">
    <property type="entry name" value="PSMD9"/>
</dbReference>
<keyword evidence="2" id="KW-0143">Chaperone</keyword>
<gene>
    <name evidence="6" type="ORF">BJ878DRAFT_492198</name>
</gene>
<comment type="similarity">
    <text evidence="1">Belongs to the proteasome subunit p27 family.</text>
</comment>
<dbReference type="Pfam" id="PF18265">
    <property type="entry name" value="Nas2_N"/>
    <property type="match status" value="1"/>
</dbReference>
<dbReference type="Gene3D" id="6.10.140.1710">
    <property type="match status" value="1"/>
</dbReference>
<evidence type="ECO:0000256" key="1">
    <source>
        <dbReference type="ARBA" id="ARBA00005256"/>
    </source>
</evidence>
<dbReference type="SUPFAM" id="SSF50156">
    <property type="entry name" value="PDZ domain-like"/>
    <property type="match status" value="1"/>
</dbReference>
<evidence type="ECO:0000256" key="2">
    <source>
        <dbReference type="ARBA" id="ARBA00023186"/>
    </source>
</evidence>
<feature type="compositionally biased region" description="Low complexity" evidence="4">
    <location>
        <begin position="118"/>
        <end position="131"/>
    </location>
</feature>
<dbReference type="PANTHER" id="PTHR12651:SF1">
    <property type="entry name" value="26S PROTEASOME NON-ATPASE REGULATORY SUBUNIT 9"/>
    <property type="match status" value="1"/>
</dbReference>
<keyword evidence="7" id="KW-1185">Reference proteome</keyword>
<feature type="domain" description="PDZ" evidence="5">
    <location>
        <begin position="119"/>
        <end position="202"/>
    </location>
</feature>
<accession>A0A9P8CHQ6</accession>
<dbReference type="InterPro" id="IPR041489">
    <property type="entry name" value="PDZ_6"/>
</dbReference>
<evidence type="ECO:0000256" key="4">
    <source>
        <dbReference type="SAM" id="MobiDB-lite"/>
    </source>
</evidence>
<feature type="region of interest" description="Disordered" evidence="4">
    <location>
        <begin position="111"/>
        <end position="139"/>
    </location>
</feature>
<proteinExistence type="inferred from homology"/>
<sequence length="232" mass="25194">MENLHAPTVPSGPITAPATSVTYANGQSLAQLQAKKDNVEAEMRALGSVLESHGVDMNTRLITQDGFPRADLDVAQIRTTRSRIIYLRNDYKALMAVIEKYVHEEFARRAADSAEAEPTTNGVNTNGPTPTISREQPMGPPFAKVNSVISGSPAETAGLQAGDEIRNFGYVDISNHDGLRRVGQCVQGNEGQNVLVKISRHSTTRREELQLTLIPRSNWGGRGLLGCHILPL</sequence>
<protein>
    <recommendedName>
        <fullName evidence="3">Probable 26S proteasome regulatory subunit p27</fullName>
    </recommendedName>
</protein>
<dbReference type="Gene3D" id="2.30.42.10">
    <property type="match status" value="1"/>
</dbReference>
<evidence type="ECO:0000313" key="7">
    <source>
        <dbReference type="Proteomes" id="UP000887226"/>
    </source>
</evidence>
<reference evidence="6" key="1">
    <citation type="journal article" date="2021" name="IMA Fungus">
        <title>Genomic characterization of three marine fungi, including Emericellopsis atlantica sp. nov. with signatures of a generalist lifestyle and marine biomass degradation.</title>
        <authorList>
            <person name="Hagestad O.C."/>
            <person name="Hou L."/>
            <person name="Andersen J.H."/>
            <person name="Hansen E.H."/>
            <person name="Altermark B."/>
            <person name="Li C."/>
            <person name="Kuhnert E."/>
            <person name="Cox R.J."/>
            <person name="Crous P.W."/>
            <person name="Spatafora J.W."/>
            <person name="Lail K."/>
            <person name="Amirebrahimi M."/>
            <person name="Lipzen A."/>
            <person name="Pangilinan J."/>
            <person name="Andreopoulos W."/>
            <person name="Hayes R.D."/>
            <person name="Ng V."/>
            <person name="Grigoriev I.V."/>
            <person name="Jackson S.A."/>
            <person name="Sutton T.D.S."/>
            <person name="Dobson A.D.W."/>
            <person name="Rama T."/>
        </authorList>
    </citation>
    <scope>NUCLEOTIDE SEQUENCE</scope>
    <source>
        <strain evidence="6">TRa3180A</strain>
    </source>
</reference>
<dbReference type="SMART" id="SM00228">
    <property type="entry name" value="PDZ"/>
    <property type="match status" value="1"/>
</dbReference>
<comment type="caution">
    <text evidence="6">The sequence shown here is derived from an EMBL/GenBank/DDBJ whole genome shotgun (WGS) entry which is preliminary data.</text>
</comment>
<dbReference type="PANTHER" id="PTHR12651">
    <property type="entry name" value="26S PROTEASOME NON-ATPASE REGULATORY SUBUNIT 9"/>
    <property type="match status" value="1"/>
</dbReference>
<evidence type="ECO:0000256" key="3">
    <source>
        <dbReference type="ARBA" id="ARBA00068021"/>
    </source>
</evidence>
<evidence type="ECO:0000259" key="5">
    <source>
        <dbReference type="SMART" id="SM00228"/>
    </source>
</evidence>
<dbReference type="AlphaFoldDB" id="A0A9P8CHQ6"/>
<organism evidence="6 7">
    <name type="scientific">Calycina marina</name>
    <dbReference type="NCBI Taxonomy" id="1763456"/>
    <lineage>
        <taxon>Eukaryota</taxon>
        <taxon>Fungi</taxon>
        <taxon>Dikarya</taxon>
        <taxon>Ascomycota</taxon>
        <taxon>Pezizomycotina</taxon>
        <taxon>Leotiomycetes</taxon>
        <taxon>Helotiales</taxon>
        <taxon>Pezizellaceae</taxon>
        <taxon>Calycina</taxon>
    </lineage>
</organism>
<dbReference type="InterPro" id="IPR001478">
    <property type="entry name" value="PDZ"/>
</dbReference>
<dbReference type="Pfam" id="PF17820">
    <property type="entry name" value="PDZ_6"/>
    <property type="match status" value="1"/>
</dbReference>
<dbReference type="InterPro" id="IPR036034">
    <property type="entry name" value="PDZ_sf"/>
</dbReference>
<dbReference type="GO" id="GO:0005737">
    <property type="term" value="C:cytoplasm"/>
    <property type="evidence" value="ECO:0007669"/>
    <property type="project" value="TreeGrafter"/>
</dbReference>
<dbReference type="GO" id="GO:0070682">
    <property type="term" value="P:proteasome regulatory particle assembly"/>
    <property type="evidence" value="ECO:0007669"/>
    <property type="project" value="InterPro"/>
</dbReference>
<dbReference type="Proteomes" id="UP000887226">
    <property type="component" value="Unassembled WGS sequence"/>
</dbReference>